<dbReference type="Pfam" id="PF00753">
    <property type="entry name" value="Lactamase_B"/>
    <property type="match status" value="1"/>
</dbReference>
<dbReference type="InterPro" id="IPR025405">
    <property type="entry name" value="DUF4131"/>
</dbReference>
<evidence type="ECO:0000256" key="5">
    <source>
        <dbReference type="ARBA" id="ARBA00023136"/>
    </source>
</evidence>
<dbReference type="InterPro" id="IPR036866">
    <property type="entry name" value="RibonucZ/Hydroxyglut_hydro"/>
</dbReference>
<dbReference type="InterPro" id="IPR004797">
    <property type="entry name" value="Competence_ComEC/Rec2"/>
</dbReference>
<gene>
    <name evidence="8" type="ORF">OCV77_08305</name>
</gene>
<sequence>MRRRPLSCFCLLLILLIFLGTVTGMTGRTDKEWDEKGCTLTGRVYDKEWVTGEEEKKIVYLEILEADNASGMEDAEGKKVLCYLKQGQELPKLGSYIRITGKIRNFRKASNPGQFDARSYYRISGIAFQINQVIIQQKSEQYQKGKEALFQLRKGLSETFDRQLSPENASLMKTMVLGEKKALDREIKKRYQRNGIAHLLAISGLHISLIGMAFYKVLRKTALPVSFCAGGAFLFMYGYGCMAGFSVSSRRALIMFGVQMAAVMFGRTYDLLTSVSLAALLILAEQPWYFYSSSFLFSFGCVLAIGLLVPAMTCKKTEALSRSDGKKKAAAVVRQDGIFWKLLEGLRKWLLPGCAITAAGLPLQLCFYYQMPVYATFLNLLVIPLMSFLLPCGLLLILVERAEILAIPFSFVITGILGIYESACLMVENLPFSVQVTGRPGTALIILYLLVLLFLILYQRKLSLKGKWLILLSAGALLVFSGRMERAVCRQLQVTFLDVGQGDCIVVETPYGQNYVVDCGSTSENAVGEYRLIPFLKYQGIGTVDGVIMTHADEDHISGIRELLILGKEEGIQVKALLLPDISEESRDEAYQELAVLAEENQVPMEYIYAGEAGKDREFQMNCIHPEKELYTSDNNSYSTVLLMEYQGRSLLLTGDIEGEEEVKMTEELATQIDVLKVAHHGSRNSTGKEVLSVMKPKAAVISCGKDNFYGHPHAETLERLSEAGTRWFCTRDYGAVTVTVNRRGKLEIEGYLERE</sequence>
<feature type="transmembrane region" description="Helical" evidence="6">
    <location>
        <begin position="195"/>
        <end position="215"/>
    </location>
</feature>
<proteinExistence type="predicted"/>
<dbReference type="PANTHER" id="PTHR30619:SF1">
    <property type="entry name" value="RECOMBINATION PROTEIN 2"/>
    <property type="match status" value="1"/>
</dbReference>
<evidence type="ECO:0000256" key="1">
    <source>
        <dbReference type="ARBA" id="ARBA00004651"/>
    </source>
</evidence>
<protein>
    <submittedName>
        <fullName evidence="8">DNA internalization-related competence protein ComEC/Rec2</fullName>
    </submittedName>
</protein>
<feature type="transmembrane region" description="Helical" evidence="6">
    <location>
        <begin position="404"/>
        <end position="420"/>
    </location>
</feature>
<dbReference type="NCBIfam" id="TIGR00360">
    <property type="entry name" value="ComEC_N-term"/>
    <property type="match status" value="1"/>
</dbReference>
<keyword evidence="2" id="KW-1003">Cell membrane</keyword>
<dbReference type="InterPro" id="IPR004477">
    <property type="entry name" value="ComEC_N"/>
</dbReference>
<keyword evidence="9" id="KW-1185">Reference proteome</keyword>
<dbReference type="PANTHER" id="PTHR30619">
    <property type="entry name" value="DNA INTERNALIZATION/COMPETENCE PROTEIN COMEC/REC2"/>
    <property type="match status" value="1"/>
</dbReference>
<evidence type="ECO:0000256" key="2">
    <source>
        <dbReference type="ARBA" id="ARBA00022475"/>
    </source>
</evidence>
<comment type="subcellular location">
    <subcellularLocation>
        <location evidence="1">Cell membrane</location>
        <topology evidence="1">Multi-pass membrane protein</topology>
    </subcellularLocation>
</comment>
<dbReference type="InterPro" id="IPR035681">
    <property type="entry name" value="ComA-like_MBL"/>
</dbReference>
<comment type="caution">
    <text evidence="8">The sequence shown here is derived from an EMBL/GenBank/DDBJ whole genome shotgun (WGS) entry which is preliminary data.</text>
</comment>
<name>A0ABT2T2K7_9FIRM</name>
<evidence type="ECO:0000256" key="4">
    <source>
        <dbReference type="ARBA" id="ARBA00022989"/>
    </source>
</evidence>
<feature type="domain" description="Metallo-beta-lactamase" evidence="7">
    <location>
        <begin position="501"/>
        <end position="706"/>
    </location>
</feature>
<dbReference type="SUPFAM" id="SSF56281">
    <property type="entry name" value="Metallo-hydrolase/oxidoreductase"/>
    <property type="match status" value="1"/>
</dbReference>
<dbReference type="InterPro" id="IPR052159">
    <property type="entry name" value="Competence_DNA_uptake"/>
</dbReference>
<dbReference type="NCBIfam" id="TIGR00361">
    <property type="entry name" value="ComEC_Rec2"/>
    <property type="match status" value="1"/>
</dbReference>
<organism evidence="8 9">
    <name type="scientific">Suilimivivens aceti</name>
    <dbReference type="NCBI Taxonomy" id="2981774"/>
    <lineage>
        <taxon>Bacteria</taxon>
        <taxon>Bacillati</taxon>
        <taxon>Bacillota</taxon>
        <taxon>Clostridia</taxon>
        <taxon>Lachnospirales</taxon>
        <taxon>Lachnospiraceae</taxon>
        <taxon>Suilimivivens</taxon>
    </lineage>
</organism>
<evidence type="ECO:0000313" key="8">
    <source>
        <dbReference type="EMBL" id="MCU6744496.1"/>
    </source>
</evidence>
<evidence type="ECO:0000256" key="6">
    <source>
        <dbReference type="SAM" id="Phobius"/>
    </source>
</evidence>
<keyword evidence="3 6" id="KW-0812">Transmembrane</keyword>
<feature type="transmembrane region" description="Helical" evidence="6">
    <location>
        <begin position="377"/>
        <end position="397"/>
    </location>
</feature>
<dbReference type="InterPro" id="IPR001279">
    <property type="entry name" value="Metallo-B-lactamas"/>
</dbReference>
<dbReference type="CDD" id="cd07731">
    <property type="entry name" value="ComA-like_MBL-fold"/>
    <property type="match status" value="1"/>
</dbReference>
<feature type="transmembrane region" description="Helical" evidence="6">
    <location>
        <begin position="440"/>
        <end position="459"/>
    </location>
</feature>
<accession>A0ABT2T2K7</accession>
<dbReference type="Gene3D" id="3.60.15.10">
    <property type="entry name" value="Ribonuclease Z/Hydroxyacylglutathione hydrolase-like"/>
    <property type="match status" value="1"/>
</dbReference>
<evidence type="ECO:0000259" key="7">
    <source>
        <dbReference type="SMART" id="SM00849"/>
    </source>
</evidence>
<evidence type="ECO:0000256" key="3">
    <source>
        <dbReference type="ARBA" id="ARBA00022692"/>
    </source>
</evidence>
<dbReference type="RefSeq" id="WP_262574570.1">
    <property type="nucleotide sequence ID" value="NZ_JAOQKJ010000006.1"/>
</dbReference>
<dbReference type="Proteomes" id="UP001652432">
    <property type="component" value="Unassembled WGS sequence"/>
</dbReference>
<dbReference type="EMBL" id="JAOQKJ010000006">
    <property type="protein sequence ID" value="MCU6744496.1"/>
    <property type="molecule type" value="Genomic_DNA"/>
</dbReference>
<dbReference type="Pfam" id="PF13567">
    <property type="entry name" value="DUF4131"/>
    <property type="match status" value="1"/>
</dbReference>
<feature type="transmembrane region" description="Helical" evidence="6">
    <location>
        <begin position="289"/>
        <end position="312"/>
    </location>
</feature>
<reference evidence="8 9" key="1">
    <citation type="journal article" date="2021" name="ISME Commun">
        <title>Automated analysis of genomic sequences facilitates high-throughput and comprehensive description of bacteria.</title>
        <authorList>
            <person name="Hitch T.C.A."/>
        </authorList>
    </citation>
    <scope>NUCLEOTIDE SEQUENCE [LARGE SCALE GENOMIC DNA]</scope>
    <source>
        <strain evidence="8 9">Sanger_18</strain>
    </source>
</reference>
<dbReference type="SMART" id="SM00849">
    <property type="entry name" value="Lactamase_B"/>
    <property type="match status" value="1"/>
</dbReference>
<keyword evidence="5 6" id="KW-0472">Membrane</keyword>
<keyword evidence="4 6" id="KW-1133">Transmembrane helix</keyword>
<dbReference type="Pfam" id="PF03772">
    <property type="entry name" value="Competence"/>
    <property type="match status" value="1"/>
</dbReference>
<evidence type="ECO:0000313" key="9">
    <source>
        <dbReference type="Proteomes" id="UP001652432"/>
    </source>
</evidence>
<feature type="transmembrane region" description="Helical" evidence="6">
    <location>
        <begin position="221"/>
        <end position="240"/>
    </location>
</feature>